<comment type="caution">
    <text evidence="3">The sequence shown here is derived from an EMBL/GenBank/DDBJ whole genome shotgun (WGS) entry which is preliminary data.</text>
</comment>
<accession>A0A7D9EL55</accession>
<dbReference type="PANTHER" id="PTHR45641:SF19">
    <property type="entry name" value="NEPHROCYSTIN-3"/>
    <property type="match status" value="1"/>
</dbReference>
<dbReference type="OrthoDB" id="626167at2759"/>
<dbReference type="InterPro" id="IPR011990">
    <property type="entry name" value="TPR-like_helical_dom_sf"/>
</dbReference>
<evidence type="ECO:0000256" key="1">
    <source>
        <dbReference type="ARBA" id="ARBA00022737"/>
    </source>
</evidence>
<feature type="non-terminal residue" evidence="3">
    <location>
        <position position="522"/>
    </location>
</feature>
<evidence type="ECO:0000313" key="3">
    <source>
        <dbReference type="EMBL" id="CAB4011471.1"/>
    </source>
</evidence>
<dbReference type="Gene3D" id="1.25.40.10">
    <property type="entry name" value="Tetratricopeptide repeat domain"/>
    <property type="match status" value="2"/>
</dbReference>
<dbReference type="EMBL" id="CACRXK020007160">
    <property type="protein sequence ID" value="CAB4011471.1"/>
    <property type="molecule type" value="Genomic_DNA"/>
</dbReference>
<dbReference type="InterPro" id="IPR019734">
    <property type="entry name" value="TPR_rpt"/>
</dbReference>
<dbReference type="Proteomes" id="UP001152795">
    <property type="component" value="Unassembled WGS sequence"/>
</dbReference>
<protein>
    <submittedName>
        <fullName evidence="3">Tetratricopeptide repeat 41-like</fullName>
    </submittedName>
</protein>
<dbReference type="PANTHER" id="PTHR45641">
    <property type="entry name" value="TETRATRICOPEPTIDE REPEAT PROTEIN (AFU_ORTHOLOGUE AFUA_6G03870)"/>
    <property type="match status" value="1"/>
</dbReference>
<keyword evidence="4" id="KW-1185">Reference proteome</keyword>
<evidence type="ECO:0000256" key="2">
    <source>
        <dbReference type="ARBA" id="ARBA00022803"/>
    </source>
</evidence>
<keyword evidence="1" id="KW-0677">Repeat</keyword>
<evidence type="ECO:0000313" key="4">
    <source>
        <dbReference type="Proteomes" id="UP001152795"/>
    </source>
</evidence>
<keyword evidence="2" id="KW-0802">TPR repeat</keyword>
<dbReference type="SUPFAM" id="SSF48452">
    <property type="entry name" value="TPR-like"/>
    <property type="match status" value="1"/>
</dbReference>
<sequence length="522" mass="59449">LTAEELRKILQAFGYSNKHAISPAAWALFTSAAKCAIYARNDGLLNFQQTSLREAVDVLLLNSLTSPSRARHVTTFENPWELQKFQFHSVLTRGFSQFPCDARLVNELPWQLKAAADVSGLKATLARPEVFVKMWSNIKDLRFVVDFLNYWKFLTREECDVVETYSGMLDEIARSLEETEDKTSTQDTSETGDLAHAENHGIADRILRKRPGSKYAPIEVAYVAYLIGIYFLGLQEFESAETTLQRALKVSRDVTSIDDVDFLCQVHKSLGDLYFDWRKLDKAVGYYEGVLKTAVEVSRYVNMDEVMLVAIQAHARHRLASISIRTTLNSRGFSNFFTRNDKSSGKKKDNSLALVPQTGDQLNEASRLMEIAKFEEGKGPLCHTMALLAVCEKRLDDAELLLNRAVDEMERWHGPSHPAVATILQDLARYQSYCDQEEHDITRTEKLYRRVLNIRERKLGKSHLDVAETLLELGCILQKKGTRDSLQECRNLLQRSVDIRAEKLGMYHECSIEVRKILVQLA</sequence>
<dbReference type="AlphaFoldDB" id="A0A7D9EL55"/>
<proteinExistence type="predicted"/>
<organism evidence="3 4">
    <name type="scientific">Paramuricea clavata</name>
    <name type="common">Red gorgonian</name>
    <name type="synonym">Violescent sea-whip</name>
    <dbReference type="NCBI Taxonomy" id="317549"/>
    <lineage>
        <taxon>Eukaryota</taxon>
        <taxon>Metazoa</taxon>
        <taxon>Cnidaria</taxon>
        <taxon>Anthozoa</taxon>
        <taxon>Octocorallia</taxon>
        <taxon>Malacalcyonacea</taxon>
        <taxon>Plexauridae</taxon>
        <taxon>Paramuricea</taxon>
    </lineage>
</organism>
<name>A0A7D9EL55_PARCT</name>
<dbReference type="SMART" id="SM00028">
    <property type="entry name" value="TPR"/>
    <property type="match status" value="2"/>
</dbReference>
<gene>
    <name evidence="3" type="ORF">PACLA_8A089109</name>
</gene>
<reference evidence="3" key="1">
    <citation type="submission" date="2020-04" db="EMBL/GenBank/DDBJ databases">
        <authorList>
            <person name="Alioto T."/>
            <person name="Alioto T."/>
            <person name="Gomez Garrido J."/>
        </authorList>
    </citation>
    <scope>NUCLEOTIDE SEQUENCE</scope>
    <source>
        <strain evidence="3">A484AB</strain>
    </source>
</reference>